<keyword evidence="4" id="KW-0808">Transferase</keyword>
<dbReference type="EMBL" id="JAEEGB010000014">
    <property type="protein sequence ID" value="MBI6873594.1"/>
    <property type="molecule type" value="Genomic_DNA"/>
</dbReference>
<dbReference type="NCBIfam" id="NF008687">
    <property type="entry name" value="PRK11706.1"/>
    <property type="match status" value="1"/>
</dbReference>
<dbReference type="InterPro" id="IPR015424">
    <property type="entry name" value="PyrdxlP-dep_Trfase"/>
</dbReference>
<gene>
    <name evidence="4" type="primary">rffA</name>
    <name evidence="4" type="synonym">fcnA</name>
    <name evidence="4" type="synonym">wecE</name>
    <name evidence="4" type="ORF">I6U51_12880</name>
</gene>
<dbReference type="CDD" id="cd00616">
    <property type="entry name" value="AHBA_syn"/>
    <property type="match status" value="1"/>
</dbReference>
<keyword evidence="4" id="KW-0032">Aminotransferase</keyword>
<dbReference type="Pfam" id="PF01041">
    <property type="entry name" value="DegT_DnrJ_EryC1"/>
    <property type="match status" value="1"/>
</dbReference>
<comment type="caution">
    <text evidence="4">The sequence shown here is derived from an EMBL/GenBank/DDBJ whole genome shotgun (WGS) entry which is preliminary data.</text>
</comment>
<evidence type="ECO:0000256" key="3">
    <source>
        <dbReference type="RuleBase" id="RU004508"/>
    </source>
</evidence>
<reference evidence="4" key="1">
    <citation type="submission" date="2020-12" db="EMBL/GenBank/DDBJ databases">
        <title>Clostridium thailandense sp. nov., a novel acetogenic bacterium isolated from peat land soil in Thailand.</title>
        <authorList>
            <person name="Chaikitkaew S."/>
            <person name="Birkeland N.K."/>
        </authorList>
    </citation>
    <scope>NUCLEOTIDE SEQUENCE</scope>
    <source>
        <strain evidence="4">DSM 17425</strain>
    </source>
</reference>
<evidence type="ECO:0000256" key="1">
    <source>
        <dbReference type="PIRSR" id="PIRSR000390-1"/>
    </source>
</evidence>
<evidence type="ECO:0000256" key="2">
    <source>
        <dbReference type="PIRSR" id="PIRSR000390-2"/>
    </source>
</evidence>
<dbReference type="PANTHER" id="PTHR30244">
    <property type="entry name" value="TRANSAMINASE"/>
    <property type="match status" value="1"/>
</dbReference>
<dbReference type="AlphaFoldDB" id="A0A934HYJ2"/>
<dbReference type="InterPro" id="IPR000653">
    <property type="entry name" value="DegT/StrS_aminotransferase"/>
</dbReference>
<feature type="active site" description="Proton acceptor" evidence="1">
    <location>
        <position position="179"/>
    </location>
</feature>
<dbReference type="PANTHER" id="PTHR30244:SF34">
    <property type="entry name" value="DTDP-4-AMINO-4,6-DIDEOXYGALACTOSE TRANSAMINASE"/>
    <property type="match status" value="1"/>
</dbReference>
<dbReference type="InterPro" id="IPR012749">
    <property type="entry name" value="WecE-like"/>
</dbReference>
<accession>A0A934HYJ2</accession>
<dbReference type="PIRSF" id="PIRSF000390">
    <property type="entry name" value="PLP_StrS"/>
    <property type="match status" value="1"/>
</dbReference>
<dbReference type="RefSeq" id="WP_211143019.1">
    <property type="nucleotide sequence ID" value="NZ_JAEEGB010000014.1"/>
</dbReference>
<proteinExistence type="inferred from homology"/>
<comment type="similarity">
    <text evidence="3">Belongs to the DegT/DnrJ/EryC1 family.</text>
</comment>
<feature type="modified residue" description="N6-(pyridoxal phosphate)lysine" evidence="2">
    <location>
        <position position="179"/>
    </location>
</feature>
<name>A0A934HYJ2_9CLOT</name>
<evidence type="ECO:0000313" key="5">
    <source>
        <dbReference type="Proteomes" id="UP000622687"/>
    </source>
</evidence>
<organism evidence="4 5">
    <name type="scientific">Clostridium aciditolerans</name>
    <dbReference type="NCBI Taxonomy" id="339861"/>
    <lineage>
        <taxon>Bacteria</taxon>
        <taxon>Bacillati</taxon>
        <taxon>Bacillota</taxon>
        <taxon>Clostridia</taxon>
        <taxon>Eubacteriales</taxon>
        <taxon>Clostridiaceae</taxon>
        <taxon>Clostridium</taxon>
    </lineage>
</organism>
<dbReference type="EC" id="2.6.1.59" evidence="4"/>
<dbReference type="InterPro" id="IPR015421">
    <property type="entry name" value="PyrdxlP-dep_Trfase_major"/>
</dbReference>
<keyword evidence="2 3" id="KW-0663">Pyridoxal phosphate</keyword>
<dbReference type="InterPro" id="IPR015422">
    <property type="entry name" value="PyrdxlP-dep_Trfase_small"/>
</dbReference>
<dbReference type="Gene3D" id="3.90.1150.10">
    <property type="entry name" value="Aspartate Aminotransferase, domain 1"/>
    <property type="match status" value="1"/>
</dbReference>
<protein>
    <submittedName>
        <fullName evidence="4">dTDP-4-amino-4,6-dideoxygalactose transaminase</fullName>
        <ecNumber evidence="4">2.6.1.59</ecNumber>
    </submittedName>
</protein>
<dbReference type="GO" id="GO:0030170">
    <property type="term" value="F:pyridoxal phosphate binding"/>
    <property type="evidence" value="ECO:0007669"/>
    <property type="project" value="TreeGrafter"/>
</dbReference>
<dbReference type="SUPFAM" id="SSF53383">
    <property type="entry name" value="PLP-dependent transferases"/>
    <property type="match status" value="1"/>
</dbReference>
<dbReference type="FunFam" id="3.40.640.10:FF:000037">
    <property type="entry name" value="dTDP-4-amino-4,6-dideoxygalactose transaminase"/>
    <property type="match status" value="1"/>
</dbReference>
<dbReference type="GO" id="GO:0000271">
    <property type="term" value="P:polysaccharide biosynthetic process"/>
    <property type="evidence" value="ECO:0007669"/>
    <property type="project" value="TreeGrafter"/>
</dbReference>
<sequence>MIPFNKPPFVGKEIEYIKKAIKNNKICGDGEFTKACNNWIEQKTKKALLTTSCTHALEMAAILADIKEGDEVIMPAFTFVSTADAFVMRGAKIVFVDIRPDTMNIDENLIEAAITSKTKVIVPVHYAGVACEMDKILQIAKKYNLLVVEDAAQGVMSTYKGQALGSIGDFGCYSFHETKNYSSGEGGAILIRDDRYIERAEIIREKGTNRSKFWRGQIDKYTWVDLGSSYLPSELNAAYLYAQLERAQEINNHRLALWKLYNNSLKSLEESGRIELPTIPDECKHNAHMFYIKTKGIEERTELIKFLKENGITAVFHYIPLHTSPAGLKFGYFNGEDIYTTAESERLLRLPMYYSLTEDEVRYVVKKVEEFYRWVC</sequence>
<dbReference type="Proteomes" id="UP000622687">
    <property type="component" value="Unassembled WGS sequence"/>
</dbReference>
<dbReference type="Gene3D" id="3.40.640.10">
    <property type="entry name" value="Type I PLP-dependent aspartate aminotransferase-like (Major domain)"/>
    <property type="match status" value="1"/>
</dbReference>
<dbReference type="GO" id="GO:0019180">
    <property type="term" value="F:dTDP-4-amino-4,6-dideoxygalactose transaminase activity"/>
    <property type="evidence" value="ECO:0007669"/>
    <property type="project" value="UniProtKB-EC"/>
</dbReference>
<dbReference type="NCBIfam" id="TIGR02379">
    <property type="entry name" value="ECA_wecE"/>
    <property type="match status" value="1"/>
</dbReference>
<keyword evidence="5" id="KW-1185">Reference proteome</keyword>
<evidence type="ECO:0000313" key="4">
    <source>
        <dbReference type="EMBL" id="MBI6873594.1"/>
    </source>
</evidence>